<comment type="caution">
    <text evidence="1">The sequence shown here is derived from an EMBL/GenBank/DDBJ whole genome shotgun (WGS) entry which is preliminary data.</text>
</comment>
<sequence>MVRFAICTRNDDYEDLQPLKIYQIDEFSRNGYIRVIDEFGKDYLYPDNYFIPIELPQTIEQTLLAVSHNIAI</sequence>
<name>A0A0A6PL18_9GAMM</name>
<accession>A0A0A6PL18</accession>
<evidence type="ECO:0000313" key="2">
    <source>
        <dbReference type="Proteomes" id="UP000030428"/>
    </source>
</evidence>
<keyword evidence="2" id="KW-1185">Reference proteome</keyword>
<gene>
    <name evidence="1" type="ORF">PN36_11580</name>
</gene>
<organism evidence="1 2">
    <name type="scientific">Candidatus Thiomargarita nelsonii</name>
    <dbReference type="NCBI Taxonomy" id="1003181"/>
    <lineage>
        <taxon>Bacteria</taxon>
        <taxon>Pseudomonadati</taxon>
        <taxon>Pseudomonadota</taxon>
        <taxon>Gammaproteobacteria</taxon>
        <taxon>Thiotrichales</taxon>
        <taxon>Thiotrichaceae</taxon>
        <taxon>Thiomargarita</taxon>
    </lineage>
</organism>
<evidence type="ECO:0000313" key="1">
    <source>
        <dbReference type="EMBL" id="KHD06586.1"/>
    </source>
</evidence>
<proteinExistence type="predicted"/>
<protein>
    <submittedName>
        <fullName evidence="1">Uncharacterized protein</fullName>
    </submittedName>
</protein>
<dbReference type="Proteomes" id="UP000030428">
    <property type="component" value="Unassembled WGS sequence"/>
</dbReference>
<dbReference type="EMBL" id="JSZA02000035">
    <property type="protein sequence ID" value="KHD06586.1"/>
    <property type="molecule type" value="Genomic_DNA"/>
</dbReference>
<reference evidence="1 2" key="1">
    <citation type="journal article" date="2016" name="Front. Microbiol.">
        <title>Single-Cell (Meta-)Genomics of a Dimorphic Candidatus Thiomargarita nelsonii Reveals Genomic Plasticity.</title>
        <authorList>
            <person name="Flood B.E."/>
            <person name="Fliss P."/>
            <person name="Jones D.S."/>
            <person name="Dick G.J."/>
            <person name="Jain S."/>
            <person name="Kaster A.K."/>
            <person name="Winkel M."/>
            <person name="Mussmann M."/>
            <person name="Bailey J."/>
        </authorList>
    </citation>
    <scope>NUCLEOTIDE SEQUENCE [LARGE SCALE GENOMIC DNA]</scope>
    <source>
        <strain evidence="1">Hydrate Ridge</strain>
    </source>
</reference>
<dbReference type="AlphaFoldDB" id="A0A0A6PL18"/>